<reference evidence="2" key="1">
    <citation type="submission" date="2014-05" db="EMBL/GenBank/DDBJ databases">
        <authorList>
            <person name="Chronopoulou M."/>
        </authorList>
    </citation>
    <scope>NUCLEOTIDE SEQUENCE</scope>
    <source>
        <tissue evidence="2">Whole organism</tissue>
    </source>
</reference>
<dbReference type="AlphaFoldDB" id="A0A0K2T3P0"/>
<evidence type="ECO:0000313" key="2">
    <source>
        <dbReference type="EMBL" id="CDW20212.1"/>
    </source>
</evidence>
<organism evidence="2">
    <name type="scientific">Lepeophtheirus salmonis</name>
    <name type="common">Salmon louse</name>
    <name type="synonym">Caligus salmonis</name>
    <dbReference type="NCBI Taxonomy" id="72036"/>
    <lineage>
        <taxon>Eukaryota</taxon>
        <taxon>Metazoa</taxon>
        <taxon>Ecdysozoa</taxon>
        <taxon>Arthropoda</taxon>
        <taxon>Crustacea</taxon>
        <taxon>Multicrustacea</taxon>
        <taxon>Hexanauplia</taxon>
        <taxon>Copepoda</taxon>
        <taxon>Siphonostomatoida</taxon>
        <taxon>Caligidae</taxon>
        <taxon>Lepeophtheirus</taxon>
    </lineage>
</organism>
<keyword evidence="1" id="KW-1133">Transmembrane helix</keyword>
<proteinExistence type="predicted"/>
<sequence length="26" mass="3080">MHLGVILSVRFSLLTVHILIYLQYFC</sequence>
<accession>A0A0K2T3P0</accession>
<dbReference type="EMBL" id="HACA01002851">
    <property type="protein sequence ID" value="CDW20212.1"/>
    <property type="molecule type" value="Transcribed_RNA"/>
</dbReference>
<protein>
    <submittedName>
        <fullName evidence="2">Uncharacterized protein</fullName>
    </submittedName>
</protein>
<feature type="transmembrane region" description="Helical" evidence="1">
    <location>
        <begin position="6"/>
        <end position="25"/>
    </location>
</feature>
<keyword evidence="1" id="KW-0812">Transmembrane</keyword>
<keyword evidence="1" id="KW-0472">Membrane</keyword>
<evidence type="ECO:0000256" key="1">
    <source>
        <dbReference type="SAM" id="Phobius"/>
    </source>
</evidence>
<name>A0A0K2T3P0_LEPSM</name>